<sequence length="113" mass="13100">MQKNGFCKQLPVTIRKIYNCKYVRGDANSFYTVFISQVFAGRYLLDGSRHVIGSDSPPEKLNPFTGWIRVPPKEHRSPNEWGKLETHVPQIANQKQNRNDRPGIVADFRERQN</sequence>
<protein>
    <submittedName>
        <fullName evidence="2">Uncharacterized protein</fullName>
    </submittedName>
</protein>
<feature type="non-terminal residue" evidence="2">
    <location>
        <position position="113"/>
    </location>
</feature>
<feature type="region of interest" description="Disordered" evidence="1">
    <location>
        <begin position="93"/>
        <end position="113"/>
    </location>
</feature>
<feature type="compositionally biased region" description="Basic and acidic residues" evidence="1">
    <location>
        <begin position="97"/>
        <end position="113"/>
    </location>
</feature>
<organism evidence="2 3">
    <name type="scientific">Physocladia obscura</name>
    <dbReference type="NCBI Taxonomy" id="109957"/>
    <lineage>
        <taxon>Eukaryota</taxon>
        <taxon>Fungi</taxon>
        <taxon>Fungi incertae sedis</taxon>
        <taxon>Chytridiomycota</taxon>
        <taxon>Chytridiomycota incertae sedis</taxon>
        <taxon>Chytridiomycetes</taxon>
        <taxon>Chytridiales</taxon>
        <taxon>Chytriomycetaceae</taxon>
        <taxon>Physocladia</taxon>
    </lineage>
</organism>
<evidence type="ECO:0000313" key="3">
    <source>
        <dbReference type="Proteomes" id="UP001211907"/>
    </source>
</evidence>
<accession>A0AAD5T1T8</accession>
<proteinExistence type="predicted"/>
<reference evidence="2" key="1">
    <citation type="submission" date="2020-05" db="EMBL/GenBank/DDBJ databases">
        <title>Phylogenomic resolution of chytrid fungi.</title>
        <authorList>
            <person name="Stajich J.E."/>
            <person name="Amses K."/>
            <person name="Simmons R."/>
            <person name="Seto K."/>
            <person name="Myers J."/>
            <person name="Bonds A."/>
            <person name="Quandt C.A."/>
            <person name="Barry K."/>
            <person name="Liu P."/>
            <person name="Grigoriev I."/>
            <person name="Longcore J.E."/>
            <person name="James T.Y."/>
        </authorList>
    </citation>
    <scope>NUCLEOTIDE SEQUENCE</scope>
    <source>
        <strain evidence="2">JEL0513</strain>
    </source>
</reference>
<dbReference type="EMBL" id="JADGJH010000818">
    <property type="protein sequence ID" value="KAJ3122333.1"/>
    <property type="molecule type" value="Genomic_DNA"/>
</dbReference>
<keyword evidence="3" id="KW-1185">Reference proteome</keyword>
<comment type="caution">
    <text evidence="2">The sequence shown here is derived from an EMBL/GenBank/DDBJ whole genome shotgun (WGS) entry which is preliminary data.</text>
</comment>
<dbReference type="AlphaFoldDB" id="A0AAD5T1T8"/>
<gene>
    <name evidence="2" type="ORF">HK100_012041</name>
</gene>
<evidence type="ECO:0000313" key="2">
    <source>
        <dbReference type="EMBL" id="KAJ3122333.1"/>
    </source>
</evidence>
<dbReference type="Proteomes" id="UP001211907">
    <property type="component" value="Unassembled WGS sequence"/>
</dbReference>
<name>A0AAD5T1T8_9FUNG</name>
<evidence type="ECO:0000256" key="1">
    <source>
        <dbReference type="SAM" id="MobiDB-lite"/>
    </source>
</evidence>